<feature type="region of interest" description="Disordered" evidence="1">
    <location>
        <begin position="33"/>
        <end position="58"/>
    </location>
</feature>
<protein>
    <submittedName>
        <fullName evidence="2">Uncharacterized protein</fullName>
    </submittedName>
</protein>
<keyword evidence="3" id="KW-1185">Reference proteome</keyword>
<evidence type="ECO:0000313" key="2">
    <source>
        <dbReference type="EMBL" id="GAA3692193.1"/>
    </source>
</evidence>
<gene>
    <name evidence="2" type="ORF">GCM10022224_067370</name>
</gene>
<evidence type="ECO:0000313" key="3">
    <source>
        <dbReference type="Proteomes" id="UP001500902"/>
    </source>
</evidence>
<accession>A0ABP7CKW3</accession>
<name>A0ABP7CKW3_9ACTN</name>
<organism evidence="2 3">
    <name type="scientific">Nonomuraea antimicrobica</name>
    <dbReference type="NCBI Taxonomy" id="561173"/>
    <lineage>
        <taxon>Bacteria</taxon>
        <taxon>Bacillati</taxon>
        <taxon>Actinomycetota</taxon>
        <taxon>Actinomycetes</taxon>
        <taxon>Streptosporangiales</taxon>
        <taxon>Streptosporangiaceae</taxon>
        <taxon>Nonomuraea</taxon>
    </lineage>
</organism>
<dbReference type="Proteomes" id="UP001500902">
    <property type="component" value="Unassembled WGS sequence"/>
</dbReference>
<evidence type="ECO:0000256" key="1">
    <source>
        <dbReference type="SAM" id="MobiDB-lite"/>
    </source>
</evidence>
<proteinExistence type="predicted"/>
<comment type="caution">
    <text evidence="2">The sequence shown here is derived from an EMBL/GenBank/DDBJ whole genome shotgun (WGS) entry which is preliminary data.</text>
</comment>
<dbReference type="EMBL" id="BAAAZP010000124">
    <property type="protein sequence ID" value="GAA3692193.1"/>
    <property type="molecule type" value="Genomic_DNA"/>
</dbReference>
<sequence length="73" mass="7563">MTGDESLRDLFNDSLEVMSVCDYERLGAEPAVETCGSRPRSRPIGLPDGAPAPVGASCSARRTVPGELTGVAA</sequence>
<reference evidence="3" key="1">
    <citation type="journal article" date="2019" name="Int. J. Syst. Evol. Microbiol.">
        <title>The Global Catalogue of Microorganisms (GCM) 10K type strain sequencing project: providing services to taxonomists for standard genome sequencing and annotation.</title>
        <authorList>
            <consortium name="The Broad Institute Genomics Platform"/>
            <consortium name="The Broad Institute Genome Sequencing Center for Infectious Disease"/>
            <person name="Wu L."/>
            <person name="Ma J."/>
        </authorList>
    </citation>
    <scope>NUCLEOTIDE SEQUENCE [LARGE SCALE GENOMIC DNA]</scope>
    <source>
        <strain evidence="3">JCM 16904</strain>
    </source>
</reference>